<dbReference type="AlphaFoldDB" id="A0A502GAX6"/>
<name>A0A502GAX6_9PROT</name>
<sequence>MLGEDAPVEARRAARRLRAEGAPVVAVDDGLASLARGLALSEVSRSPAVLDVLPPLFWIEARPAEDAGIAGWVVERKGSGLALRGFTLAGRDGALPEPEGTATLPYGPGHPEEDGPTRAARGLVAAVGLPEMLAGMGESSPILLVPADPAADDAALLRGLRLSVAMAPDAAPT</sequence>
<feature type="region of interest" description="Disordered" evidence="1">
    <location>
        <begin position="92"/>
        <end position="116"/>
    </location>
</feature>
<comment type="caution">
    <text evidence="2">The sequence shown here is derived from an EMBL/GenBank/DDBJ whole genome shotgun (WGS) entry which is preliminary data.</text>
</comment>
<reference evidence="2 3" key="1">
    <citation type="journal article" date="2019" name="Environ. Microbiol.">
        <title>Species interactions and distinct microbial communities in high Arctic permafrost affected cryosols are associated with the CH4 and CO2 gas fluxes.</title>
        <authorList>
            <person name="Altshuler I."/>
            <person name="Hamel J."/>
            <person name="Turney S."/>
            <person name="Magnuson E."/>
            <person name="Levesque R."/>
            <person name="Greer C."/>
            <person name="Whyte L.G."/>
        </authorList>
    </citation>
    <scope>NUCLEOTIDE SEQUENCE [LARGE SCALE GENOMIC DNA]</scope>
    <source>
        <strain evidence="2 3">S9.3B</strain>
    </source>
</reference>
<evidence type="ECO:0000313" key="3">
    <source>
        <dbReference type="Proteomes" id="UP000317078"/>
    </source>
</evidence>
<dbReference type="EMBL" id="RCZP01000005">
    <property type="protein sequence ID" value="TPG58470.1"/>
    <property type="molecule type" value="Genomic_DNA"/>
</dbReference>
<dbReference type="Proteomes" id="UP000317078">
    <property type="component" value="Unassembled WGS sequence"/>
</dbReference>
<evidence type="ECO:0000256" key="1">
    <source>
        <dbReference type="SAM" id="MobiDB-lite"/>
    </source>
</evidence>
<accession>A0A502GAX6</accession>
<gene>
    <name evidence="2" type="ORF">EAH89_07600</name>
</gene>
<proteinExistence type="predicted"/>
<evidence type="ECO:0000313" key="2">
    <source>
        <dbReference type="EMBL" id="TPG58470.1"/>
    </source>
</evidence>
<keyword evidence="3" id="KW-1185">Reference proteome</keyword>
<organism evidence="2 3">
    <name type="scientific">Muricoccus nepalensis</name>
    <dbReference type="NCBI Taxonomy" id="1854500"/>
    <lineage>
        <taxon>Bacteria</taxon>
        <taxon>Pseudomonadati</taxon>
        <taxon>Pseudomonadota</taxon>
        <taxon>Alphaproteobacteria</taxon>
        <taxon>Acetobacterales</taxon>
        <taxon>Roseomonadaceae</taxon>
        <taxon>Muricoccus</taxon>
    </lineage>
</organism>
<protein>
    <submittedName>
        <fullName evidence="2">Uncharacterized protein</fullName>
    </submittedName>
</protein>